<gene>
    <name evidence="1" type="ORF">ACFPFW_01320</name>
</gene>
<name>A0ABV9YX51_9HYPH</name>
<keyword evidence="2" id="KW-1185">Reference proteome</keyword>
<evidence type="ECO:0000313" key="1">
    <source>
        <dbReference type="EMBL" id="MFC5066652.1"/>
    </source>
</evidence>
<organism evidence="1 2">
    <name type="scientific">Flaviflagellibacter deserti</name>
    <dbReference type="NCBI Taxonomy" id="2267266"/>
    <lineage>
        <taxon>Bacteria</taxon>
        <taxon>Pseudomonadati</taxon>
        <taxon>Pseudomonadota</taxon>
        <taxon>Alphaproteobacteria</taxon>
        <taxon>Hyphomicrobiales</taxon>
        <taxon>Flaviflagellibacter</taxon>
    </lineage>
</organism>
<accession>A0ABV9YX51</accession>
<dbReference type="GO" id="GO:0016787">
    <property type="term" value="F:hydrolase activity"/>
    <property type="evidence" value="ECO:0007669"/>
    <property type="project" value="UniProtKB-KW"/>
</dbReference>
<dbReference type="SUPFAM" id="SSF75708">
    <property type="entry name" value="Chemotaxis phosphatase CheZ"/>
    <property type="match status" value="1"/>
</dbReference>
<sequence length="213" mass="23487">MTKAKQAHFNKMAVYAESKAGTEPTFADVMKLASLAAESMDAFSQSMDATTYRELREIARYIETMKQEIGMFQANDLKESRIPAAGQELDAVVKATEDATNTIMSSAEALMGAECTDLKAYQALVNDHVMKIFEACSFQDITGQRVAKVVETLQMIENRVGRFAEAVNARDVTGFLDEREAKRAKRAEELLLNGPQLAGKAIDQSKVDDLFGK</sequence>
<proteinExistence type="predicted"/>
<dbReference type="EC" id="3.6.1.-" evidence="1"/>
<dbReference type="RefSeq" id="WP_114955425.1">
    <property type="nucleotide sequence ID" value="NZ_JBHSJF010000001.1"/>
</dbReference>
<comment type="caution">
    <text evidence="1">The sequence shown here is derived from an EMBL/GenBank/DDBJ whole genome shotgun (WGS) entry which is preliminary data.</text>
</comment>
<dbReference type="Proteomes" id="UP001595796">
    <property type="component" value="Unassembled WGS sequence"/>
</dbReference>
<dbReference type="Pfam" id="PF04344">
    <property type="entry name" value="CheZ"/>
    <property type="match status" value="1"/>
</dbReference>
<protein>
    <submittedName>
        <fullName evidence="1">Protein phosphatase CheZ</fullName>
        <ecNumber evidence="1">3.6.1.-</ecNumber>
    </submittedName>
</protein>
<keyword evidence="1" id="KW-0378">Hydrolase</keyword>
<dbReference type="Gene3D" id="1.10.287.500">
    <property type="entry name" value="Helix hairpin bin"/>
    <property type="match status" value="1"/>
</dbReference>
<evidence type="ECO:0000313" key="2">
    <source>
        <dbReference type="Proteomes" id="UP001595796"/>
    </source>
</evidence>
<reference evidence="2" key="1">
    <citation type="journal article" date="2019" name="Int. J. Syst. Evol. Microbiol.">
        <title>The Global Catalogue of Microorganisms (GCM) 10K type strain sequencing project: providing services to taxonomists for standard genome sequencing and annotation.</title>
        <authorList>
            <consortium name="The Broad Institute Genomics Platform"/>
            <consortium name="The Broad Institute Genome Sequencing Center for Infectious Disease"/>
            <person name="Wu L."/>
            <person name="Ma J."/>
        </authorList>
    </citation>
    <scope>NUCLEOTIDE SEQUENCE [LARGE SCALE GENOMIC DNA]</scope>
    <source>
        <strain evidence="2">CGMCC 1.16444</strain>
    </source>
</reference>
<dbReference type="InterPro" id="IPR007439">
    <property type="entry name" value="Chemotax_Pase_CheZ"/>
</dbReference>
<dbReference type="EMBL" id="JBHSJF010000001">
    <property type="protein sequence ID" value="MFC5066652.1"/>
    <property type="molecule type" value="Genomic_DNA"/>
</dbReference>